<reference evidence="2" key="1">
    <citation type="submission" date="2016-10" db="EMBL/GenBank/DDBJ databases">
        <authorList>
            <person name="Varghese N."/>
            <person name="Submissions S."/>
        </authorList>
    </citation>
    <scope>NUCLEOTIDE SEQUENCE [LARGE SCALE GENOMIC DNA]</scope>
    <source>
        <strain evidence="2">DSM 24740</strain>
    </source>
</reference>
<dbReference type="Proteomes" id="UP000199021">
    <property type="component" value="Unassembled WGS sequence"/>
</dbReference>
<sequence>HSSIGYKSPVNYENLNQNFYFRVVAA</sequence>
<gene>
    <name evidence="1" type="ORF">SAMN05444359_1525</name>
</gene>
<organism evidence="1 2">
    <name type="scientific">Neolewinella agarilytica</name>
    <dbReference type="NCBI Taxonomy" id="478744"/>
    <lineage>
        <taxon>Bacteria</taxon>
        <taxon>Pseudomonadati</taxon>
        <taxon>Bacteroidota</taxon>
        <taxon>Saprospiria</taxon>
        <taxon>Saprospirales</taxon>
        <taxon>Lewinellaceae</taxon>
        <taxon>Neolewinella</taxon>
    </lineage>
</organism>
<keyword evidence="2" id="KW-1185">Reference proteome</keyword>
<feature type="non-terminal residue" evidence="1">
    <location>
        <position position="1"/>
    </location>
</feature>
<accession>A0A1H9PHF5</accession>
<evidence type="ECO:0000313" key="1">
    <source>
        <dbReference type="EMBL" id="SER47608.1"/>
    </source>
</evidence>
<proteinExistence type="predicted"/>
<evidence type="ECO:0000313" key="2">
    <source>
        <dbReference type="Proteomes" id="UP000199021"/>
    </source>
</evidence>
<protein>
    <submittedName>
        <fullName evidence="1">Uncharacterized protein</fullName>
    </submittedName>
</protein>
<dbReference type="EMBL" id="FOFB01000052">
    <property type="protein sequence ID" value="SER47608.1"/>
    <property type="molecule type" value="Genomic_DNA"/>
</dbReference>
<dbReference type="AlphaFoldDB" id="A0A1H9PHF5"/>
<name>A0A1H9PHF5_9BACT</name>
<dbReference type="InParanoid" id="A0A1H9PHF5"/>